<feature type="region of interest" description="Disordered" evidence="1">
    <location>
        <begin position="523"/>
        <end position="553"/>
    </location>
</feature>
<feature type="compositionally biased region" description="Basic residues" evidence="1">
    <location>
        <begin position="589"/>
        <end position="604"/>
    </location>
</feature>
<feature type="region of interest" description="Disordered" evidence="1">
    <location>
        <begin position="287"/>
        <end position="330"/>
    </location>
</feature>
<evidence type="ECO:0008006" key="4">
    <source>
        <dbReference type="Google" id="ProtNLM"/>
    </source>
</evidence>
<feature type="region of interest" description="Disordered" evidence="1">
    <location>
        <begin position="344"/>
        <end position="499"/>
    </location>
</feature>
<evidence type="ECO:0000256" key="1">
    <source>
        <dbReference type="SAM" id="MobiDB-lite"/>
    </source>
</evidence>
<dbReference type="GeneID" id="25286104"/>
<keyword evidence="3" id="KW-1185">Reference proteome</keyword>
<proteinExistence type="predicted"/>
<reference evidence="2 3" key="1">
    <citation type="submission" date="2013-03" db="EMBL/GenBank/DDBJ databases">
        <title>The Genome Sequence of Exophiala aquamarina CBS 119918.</title>
        <authorList>
            <consortium name="The Broad Institute Genomics Platform"/>
            <person name="Cuomo C."/>
            <person name="de Hoog S."/>
            <person name="Gorbushina A."/>
            <person name="Walker B."/>
            <person name="Young S.K."/>
            <person name="Zeng Q."/>
            <person name="Gargeya S."/>
            <person name="Fitzgerald M."/>
            <person name="Haas B."/>
            <person name="Abouelleil A."/>
            <person name="Allen A.W."/>
            <person name="Alvarado L."/>
            <person name="Arachchi H.M."/>
            <person name="Berlin A.M."/>
            <person name="Chapman S.B."/>
            <person name="Gainer-Dewar J."/>
            <person name="Goldberg J."/>
            <person name="Griggs A."/>
            <person name="Gujja S."/>
            <person name="Hansen M."/>
            <person name="Howarth C."/>
            <person name="Imamovic A."/>
            <person name="Ireland A."/>
            <person name="Larimer J."/>
            <person name="McCowan C."/>
            <person name="Murphy C."/>
            <person name="Pearson M."/>
            <person name="Poon T.W."/>
            <person name="Priest M."/>
            <person name="Roberts A."/>
            <person name="Saif S."/>
            <person name="Shea T."/>
            <person name="Sisk P."/>
            <person name="Sykes S."/>
            <person name="Wortman J."/>
            <person name="Nusbaum C."/>
            <person name="Birren B."/>
        </authorList>
    </citation>
    <scope>NUCLEOTIDE SEQUENCE [LARGE SCALE GENOMIC DNA]</scope>
    <source>
        <strain evidence="2 3">CBS 119918</strain>
    </source>
</reference>
<dbReference type="RefSeq" id="XP_013255377.1">
    <property type="nucleotide sequence ID" value="XM_013399923.1"/>
</dbReference>
<evidence type="ECO:0000313" key="3">
    <source>
        <dbReference type="Proteomes" id="UP000027920"/>
    </source>
</evidence>
<feature type="compositionally biased region" description="Basic and acidic residues" evidence="1">
    <location>
        <begin position="525"/>
        <end position="553"/>
    </location>
</feature>
<protein>
    <recommendedName>
        <fullName evidence="4">DUF3824 domain-containing protein</fullName>
    </recommendedName>
</protein>
<feature type="compositionally biased region" description="Basic and acidic residues" evidence="1">
    <location>
        <begin position="574"/>
        <end position="588"/>
    </location>
</feature>
<dbReference type="AlphaFoldDB" id="A0A072NZG0"/>
<dbReference type="Proteomes" id="UP000027920">
    <property type="component" value="Unassembled WGS sequence"/>
</dbReference>
<dbReference type="HOGENOM" id="CLU_013056_1_0_1"/>
<feature type="compositionally biased region" description="Basic and acidic residues" evidence="1">
    <location>
        <begin position="32"/>
        <end position="58"/>
    </location>
</feature>
<name>A0A072NZG0_9EURO</name>
<feature type="compositionally biased region" description="Basic and acidic residues" evidence="1">
    <location>
        <begin position="177"/>
        <end position="192"/>
    </location>
</feature>
<feature type="compositionally biased region" description="Basic and acidic residues" evidence="1">
    <location>
        <begin position="396"/>
        <end position="405"/>
    </location>
</feature>
<gene>
    <name evidence="2" type="ORF">A1O9_11204</name>
</gene>
<feature type="region of interest" description="Disordered" evidence="1">
    <location>
        <begin position="571"/>
        <end position="691"/>
    </location>
</feature>
<feature type="compositionally biased region" description="Basic and acidic residues" evidence="1">
    <location>
        <begin position="147"/>
        <end position="158"/>
    </location>
</feature>
<feature type="compositionally biased region" description="Polar residues" evidence="1">
    <location>
        <begin position="616"/>
        <end position="628"/>
    </location>
</feature>
<feature type="compositionally biased region" description="Basic and acidic residues" evidence="1">
    <location>
        <begin position="307"/>
        <end position="317"/>
    </location>
</feature>
<feature type="compositionally biased region" description="Basic residues" evidence="1">
    <location>
        <begin position="193"/>
        <end position="204"/>
    </location>
</feature>
<feature type="compositionally biased region" description="Basic and acidic residues" evidence="1">
    <location>
        <begin position="412"/>
        <end position="424"/>
    </location>
</feature>
<organism evidence="2 3">
    <name type="scientific">Exophiala aquamarina CBS 119918</name>
    <dbReference type="NCBI Taxonomy" id="1182545"/>
    <lineage>
        <taxon>Eukaryota</taxon>
        <taxon>Fungi</taxon>
        <taxon>Dikarya</taxon>
        <taxon>Ascomycota</taxon>
        <taxon>Pezizomycotina</taxon>
        <taxon>Eurotiomycetes</taxon>
        <taxon>Chaetothyriomycetidae</taxon>
        <taxon>Chaetothyriales</taxon>
        <taxon>Herpotrichiellaceae</taxon>
        <taxon>Exophiala</taxon>
    </lineage>
</organism>
<feature type="compositionally biased region" description="Basic and acidic residues" evidence="1">
    <location>
        <begin position="82"/>
        <end position="106"/>
    </location>
</feature>
<feature type="compositionally biased region" description="Basic and acidic residues" evidence="1">
    <location>
        <begin position="344"/>
        <end position="356"/>
    </location>
</feature>
<feature type="region of interest" description="Disordered" evidence="1">
    <location>
        <begin position="1"/>
        <end position="229"/>
    </location>
</feature>
<dbReference type="STRING" id="1182545.A0A072NZG0"/>
<evidence type="ECO:0000313" key="2">
    <source>
        <dbReference type="EMBL" id="KEF52787.1"/>
    </source>
</evidence>
<accession>A0A072NZG0</accession>
<dbReference type="VEuPathDB" id="FungiDB:A1O9_11204"/>
<comment type="caution">
    <text evidence="2">The sequence shown here is derived from an EMBL/GenBank/DDBJ whole genome shotgun (WGS) entry which is preliminary data.</text>
</comment>
<feature type="compositionally biased region" description="Basic and acidic residues" evidence="1">
    <location>
        <begin position="1"/>
        <end position="23"/>
    </location>
</feature>
<dbReference type="OrthoDB" id="5407645at2759"/>
<dbReference type="EMBL" id="AMGV01000016">
    <property type="protein sequence ID" value="KEF52787.1"/>
    <property type="molecule type" value="Genomic_DNA"/>
</dbReference>
<sequence>MSRYDDDGPRRQRSNKERSRRDDYEDTVYDQNSRDTRVVRRRDDSVSSVEEVARDFAPGDRGGAYYRETTVRKSGHRPIRTRSSDDFYDDRYDDRSYATSRRRDDDYTVVSKYKRRDDDDRSQRSRHHRRRDSYSDYSSRSRSRTPPRKDKERRKSTTEELLGSLGLGGLAGAVLGKKSDKNRSRSRSSERSKRSRSRGGGRRRSSSDGSRSKSKSRGPNKAQVSQAIKAAVLAGAGEAFRARGEKGGWGGEKGKRILTAALAAGGVDGLISNSRDPDHHKKRDIVGSALAGMAANRVINGPRSKSRGREGSPDSRGRSQSRGGIRDLAAGGVVAATAKKVYDSVRSRSRGGERGRARSRSSSYDSRYDRSPPKRSRSQSVGAFAAKGLAAIGLKDAADKIDPERRRSKQRHSYDDDYYDDRSSRNGGYGNNDSGNVGTIQPHHHDQPYGGPRAMSLPRAPPPGYELDYGPRHTGDPDTDSDSDLGSSTDDEKQLKKSRKKVLLTGGLATVATIHAAHSVYGSMVKREERRKALKEGDISKEQAKKEKNKNRMQDVASIGIAALGIKGAYSEWSETRNQSKEVDETKEKRQRHAEKREARRRKASMVGAHDYGDTDFTNSMPNLTTLSPDPYYGPVYGQPYSTGGSFVYSDDNPYGALTQPQNYAPSPPPTHPPGSSAYYPAPGVPRAETR</sequence>